<dbReference type="PANTHER" id="PTHR21152">
    <property type="entry name" value="AMINOTRANSFERASE CLASS V"/>
    <property type="match status" value="1"/>
</dbReference>
<dbReference type="Pfam" id="PF00266">
    <property type="entry name" value="Aminotran_5"/>
    <property type="match status" value="1"/>
</dbReference>
<feature type="binding site" evidence="7">
    <location>
        <position position="356"/>
    </location>
    <ligand>
        <name>substrate</name>
    </ligand>
</feature>
<proteinExistence type="inferred from homology"/>
<evidence type="ECO:0000256" key="2">
    <source>
        <dbReference type="ARBA" id="ARBA00009236"/>
    </source>
</evidence>
<dbReference type="AlphaFoldDB" id="A0AAF0F422"/>
<feature type="domain" description="Aminotransferase class V" evidence="11">
    <location>
        <begin position="25"/>
        <end position="347"/>
    </location>
</feature>
<comment type="similarity">
    <text evidence="2 9">Belongs to the class-V pyridoxal-phosphate-dependent aminotransferase family.</text>
</comment>
<sequence>MTFEQAPHKLLMIPGPIEVADDVLYENAHPAVAHVAPEFCQVYSEVLKNLRKVVYASDKVQPLAIAGSGTMGWDMTAVNALQPGEEVLVLETGYFSDGYADAMRAYGVKPTVLEAPAGQRPSLDQVKDALKQKKYRAVTITHVDTSTGVLTDVKAVAEAVREVSPETFIFVDSVCAVASEELRFDDWGIDLVLTGSQKGLGCPPGLSIMLIGPRVVKAFEERKTPPATYYLNWKHWFPVMKAYEAASPAYFGTPPTNLIYALHRSLKTILEGPVSLEERIKLTKQASDKIKNALTEMGLKQLVDPELQKNNGAANGMTAVRYPNGLKAPDVLPKMAQRGIVLGAGIHKDCKDQYFRIGHMGVSAVDTSRGDIDKVLRNLKEVLSESSQKL</sequence>
<reference evidence="12" key="1">
    <citation type="submission" date="2023-02" db="EMBL/GenBank/DDBJ databases">
        <title>Mating type loci evolution in Malassezia.</title>
        <authorList>
            <person name="Coelho M.A."/>
        </authorList>
    </citation>
    <scope>NUCLEOTIDE SEQUENCE</scope>
    <source>
        <strain evidence="12">CBS 14136</strain>
    </source>
</reference>
<evidence type="ECO:0000256" key="7">
    <source>
        <dbReference type="PIRSR" id="PIRSR000524-1"/>
    </source>
</evidence>
<evidence type="ECO:0000256" key="1">
    <source>
        <dbReference type="ARBA" id="ARBA00001933"/>
    </source>
</evidence>
<evidence type="ECO:0000256" key="5">
    <source>
        <dbReference type="ARBA" id="ARBA00022679"/>
    </source>
</evidence>
<dbReference type="EMBL" id="CP118375">
    <property type="protein sequence ID" value="WFD42295.1"/>
    <property type="molecule type" value="Genomic_DNA"/>
</dbReference>
<keyword evidence="6 8" id="KW-0663">Pyridoxal phosphate</keyword>
<dbReference type="InterPro" id="IPR000192">
    <property type="entry name" value="Aminotrans_V_dom"/>
</dbReference>
<dbReference type="InterPro" id="IPR020578">
    <property type="entry name" value="Aminotrans_V_PyrdxlP_BS"/>
</dbReference>
<accession>A0AAF0F422</accession>
<keyword evidence="13" id="KW-1185">Reference proteome</keyword>
<dbReference type="EC" id="2.6.1.44" evidence="3"/>
<dbReference type="PANTHER" id="PTHR21152:SF24">
    <property type="entry name" value="ALANINE--GLYOXYLATE AMINOTRANSFERASE 1"/>
    <property type="match status" value="1"/>
</dbReference>
<dbReference type="GO" id="GO:0008453">
    <property type="term" value="F:alanine-glyoxylate transaminase activity"/>
    <property type="evidence" value="ECO:0007669"/>
    <property type="project" value="UniProtKB-EC"/>
</dbReference>
<dbReference type="SUPFAM" id="SSF53383">
    <property type="entry name" value="PLP-dependent transferases"/>
    <property type="match status" value="1"/>
</dbReference>
<keyword evidence="5" id="KW-0808">Transferase</keyword>
<dbReference type="Proteomes" id="UP001214628">
    <property type="component" value="Chromosome 1"/>
</dbReference>
<dbReference type="PROSITE" id="PS00595">
    <property type="entry name" value="AA_TRANSFER_CLASS_5"/>
    <property type="match status" value="1"/>
</dbReference>
<dbReference type="Gene3D" id="3.90.1150.10">
    <property type="entry name" value="Aspartate Aminotransferase, domain 1"/>
    <property type="match status" value="1"/>
</dbReference>
<dbReference type="PIRSF" id="PIRSF000524">
    <property type="entry name" value="SPT"/>
    <property type="match status" value="1"/>
</dbReference>
<evidence type="ECO:0000259" key="11">
    <source>
        <dbReference type="Pfam" id="PF00266"/>
    </source>
</evidence>
<organism evidence="12 13">
    <name type="scientific">Malassezia psittaci</name>
    <dbReference type="NCBI Taxonomy" id="1821823"/>
    <lineage>
        <taxon>Eukaryota</taxon>
        <taxon>Fungi</taxon>
        <taxon>Dikarya</taxon>
        <taxon>Basidiomycota</taxon>
        <taxon>Ustilaginomycotina</taxon>
        <taxon>Malasseziomycetes</taxon>
        <taxon>Malasseziales</taxon>
        <taxon>Malasseziaceae</taxon>
        <taxon>Malassezia</taxon>
    </lineage>
</organism>
<evidence type="ECO:0000313" key="13">
    <source>
        <dbReference type="Proteomes" id="UP001214628"/>
    </source>
</evidence>
<dbReference type="InterPro" id="IPR024169">
    <property type="entry name" value="SP_NH2Trfase/AEP_transaminase"/>
</dbReference>
<evidence type="ECO:0000256" key="9">
    <source>
        <dbReference type="RuleBase" id="RU004075"/>
    </source>
</evidence>
<dbReference type="GO" id="GO:0004760">
    <property type="term" value="F:L-serine-pyruvate transaminase activity"/>
    <property type="evidence" value="ECO:0007669"/>
    <property type="project" value="TreeGrafter"/>
</dbReference>
<keyword evidence="4" id="KW-0032">Aminotransferase</keyword>
<dbReference type="GO" id="GO:0019265">
    <property type="term" value="P:glycine biosynthetic process, by transamination of glyoxylate"/>
    <property type="evidence" value="ECO:0007669"/>
    <property type="project" value="TreeGrafter"/>
</dbReference>
<feature type="modified residue" description="N6-(pyridoxal phosphate)lysine" evidence="8">
    <location>
        <position position="198"/>
    </location>
</feature>
<gene>
    <name evidence="12" type="ORF">MPSI1_000937</name>
</gene>
<name>A0AAF0F422_9BASI</name>
<dbReference type="FunFam" id="3.40.640.10:FF:000027">
    <property type="entry name" value="Serine--pyruvate aminotransferase, mitochondrial"/>
    <property type="match status" value="1"/>
</dbReference>
<dbReference type="Gene3D" id="3.40.640.10">
    <property type="entry name" value="Type I PLP-dependent aspartate aminotransferase-like (Major domain)"/>
    <property type="match status" value="1"/>
</dbReference>
<dbReference type="InterPro" id="IPR015422">
    <property type="entry name" value="PyrdxlP-dep_Trfase_small"/>
</dbReference>
<comment type="cofactor">
    <cofactor evidence="1 8 10">
        <name>pyridoxal 5'-phosphate</name>
        <dbReference type="ChEBI" id="CHEBI:597326"/>
    </cofactor>
</comment>
<protein>
    <recommendedName>
        <fullName evidence="3">alanine--glyoxylate transaminase</fullName>
        <ecNumber evidence="3">2.6.1.44</ecNumber>
    </recommendedName>
</protein>
<evidence type="ECO:0000256" key="4">
    <source>
        <dbReference type="ARBA" id="ARBA00022576"/>
    </source>
</evidence>
<dbReference type="InterPro" id="IPR015421">
    <property type="entry name" value="PyrdxlP-dep_Trfase_major"/>
</dbReference>
<evidence type="ECO:0000256" key="3">
    <source>
        <dbReference type="ARBA" id="ARBA00013049"/>
    </source>
</evidence>
<evidence type="ECO:0000256" key="6">
    <source>
        <dbReference type="ARBA" id="ARBA00022898"/>
    </source>
</evidence>
<evidence type="ECO:0000256" key="8">
    <source>
        <dbReference type="PIRSR" id="PIRSR000524-50"/>
    </source>
</evidence>
<evidence type="ECO:0000313" key="12">
    <source>
        <dbReference type="EMBL" id="WFD42295.1"/>
    </source>
</evidence>
<dbReference type="FunFam" id="3.90.1150.10:FF:000049">
    <property type="entry name" value="Alanine-glyoxylate aminotransferase 1"/>
    <property type="match status" value="1"/>
</dbReference>
<evidence type="ECO:0000256" key="10">
    <source>
        <dbReference type="RuleBase" id="RU004504"/>
    </source>
</evidence>
<dbReference type="InterPro" id="IPR015424">
    <property type="entry name" value="PyrdxlP-dep_Trfase"/>
</dbReference>
<dbReference type="GO" id="GO:0005777">
    <property type="term" value="C:peroxisome"/>
    <property type="evidence" value="ECO:0007669"/>
    <property type="project" value="TreeGrafter"/>
</dbReference>